<dbReference type="RefSeq" id="WP_095339486.1">
    <property type="nucleotide sequence ID" value="NZ_NCXA01000047.1"/>
</dbReference>
<evidence type="ECO:0000313" key="7">
    <source>
        <dbReference type="Proteomes" id="UP000216802"/>
    </source>
</evidence>
<dbReference type="InterPro" id="IPR001466">
    <property type="entry name" value="Beta-lactam-related"/>
</dbReference>
<dbReference type="Proteomes" id="UP000216802">
    <property type="component" value="Unassembled WGS sequence"/>
</dbReference>
<evidence type="ECO:0000256" key="1">
    <source>
        <dbReference type="ARBA" id="ARBA00004370"/>
    </source>
</evidence>
<dbReference type="InterPro" id="IPR050491">
    <property type="entry name" value="AmpC-like"/>
</dbReference>
<dbReference type="Pfam" id="PF00144">
    <property type="entry name" value="Beta-lactamase"/>
    <property type="match status" value="1"/>
</dbReference>
<dbReference type="Gene3D" id="3.40.710.10">
    <property type="entry name" value="DD-peptidase/beta-lactamase superfamily"/>
    <property type="match status" value="1"/>
</dbReference>
<dbReference type="Gene3D" id="2.30.30.170">
    <property type="match status" value="1"/>
</dbReference>
<dbReference type="GO" id="GO:0016020">
    <property type="term" value="C:membrane"/>
    <property type="evidence" value="ECO:0007669"/>
    <property type="project" value="UniProtKB-SubCell"/>
</dbReference>
<dbReference type="SUPFAM" id="SSF82057">
    <property type="entry name" value="Prokaryotic SH3-related domain"/>
    <property type="match status" value="1"/>
</dbReference>
<dbReference type="SUPFAM" id="SSF56601">
    <property type="entry name" value="beta-lactamase/transpeptidase-like"/>
    <property type="match status" value="1"/>
</dbReference>
<dbReference type="PANTHER" id="PTHR46825">
    <property type="entry name" value="D-ALANYL-D-ALANINE-CARBOXYPEPTIDASE/ENDOPEPTIDASE AMPH"/>
    <property type="match status" value="1"/>
</dbReference>
<comment type="caution">
    <text evidence="6">The sequence shown here is derived from an EMBL/GenBank/DDBJ whole genome shotgun (WGS) entry which is preliminary data.</text>
</comment>
<feature type="chain" id="PRO_5038749652" evidence="4">
    <location>
        <begin position="20"/>
        <end position="449"/>
    </location>
</feature>
<dbReference type="InterPro" id="IPR012338">
    <property type="entry name" value="Beta-lactam/transpept-like"/>
</dbReference>
<dbReference type="InterPro" id="IPR038200">
    <property type="entry name" value="GW_dom_sf"/>
</dbReference>
<accession>A0A269Y772</accession>
<evidence type="ECO:0000259" key="5">
    <source>
        <dbReference type="PROSITE" id="PS51780"/>
    </source>
</evidence>
<protein>
    <submittedName>
        <fullName evidence="6">Penicillin-binding protein</fullName>
    </submittedName>
</protein>
<evidence type="ECO:0000313" key="6">
    <source>
        <dbReference type="EMBL" id="PAK81424.1"/>
    </source>
</evidence>
<evidence type="ECO:0000256" key="3">
    <source>
        <dbReference type="ARBA" id="ARBA00023136"/>
    </source>
</evidence>
<sequence>MTIKKIITTGLLAASGAFVLGISTTQPINVNAAATTSTTKANTTRYNAQITVPQSMSSGYQIYSNVPGVKNTTGTPTTTVDSSKYNNQYVRVLQTQKAKSTTYAQIRYNGKILGWMNVNGLKQVSFASIAKATMTQYNGIGTGIVSHNKSLTPTTLKNGYANMLHSTQNASDGSVLYPLASLQNGMTAAIVQQLINSKKLTPTTTLSKYYPQVAHSKAITIQQLLTMTSGIKGTIKAPDDLVTEDQAYTNAIKALTSTNKHPYAYSDINYVLLAGIISKVTGKSYTQNLQSRILTKLGMKNTVVVNETQPSISGIMAVSYNSSSNGDYLNSQAVSYPLLSALPGAGNVLTTPSDYYKFVLGLQNGKVLPAKSYSKLTSYGTKYSGGMYVDQKGVKYNNGLYAGTGFNTGYYASDGNQHVTVIFLNQSPLKNNLKPATFFNKLNTVATYY</sequence>
<organism evidence="6 7">
    <name type="scientific">Lentilactobacillus parakefiri</name>
    <dbReference type="NCBI Taxonomy" id="152332"/>
    <lineage>
        <taxon>Bacteria</taxon>
        <taxon>Bacillati</taxon>
        <taxon>Bacillota</taxon>
        <taxon>Bacilli</taxon>
        <taxon>Lactobacillales</taxon>
        <taxon>Lactobacillaceae</taxon>
        <taxon>Lentilactobacillus</taxon>
    </lineage>
</organism>
<keyword evidence="3" id="KW-0472">Membrane</keyword>
<feature type="domain" description="GW" evidence="5">
    <location>
        <begin position="37"/>
        <end position="126"/>
    </location>
</feature>
<dbReference type="PROSITE" id="PS51780">
    <property type="entry name" value="GW"/>
    <property type="match status" value="1"/>
</dbReference>
<dbReference type="PANTHER" id="PTHR46825:SF11">
    <property type="entry name" value="PENICILLIN-BINDING PROTEIN 4"/>
    <property type="match status" value="1"/>
</dbReference>
<evidence type="ECO:0000256" key="4">
    <source>
        <dbReference type="SAM" id="SignalP"/>
    </source>
</evidence>
<dbReference type="EMBL" id="NCXI01000054">
    <property type="protein sequence ID" value="PAK81424.1"/>
    <property type="molecule type" value="Genomic_DNA"/>
</dbReference>
<dbReference type="InterPro" id="IPR025987">
    <property type="entry name" value="GW_dom"/>
</dbReference>
<dbReference type="AlphaFoldDB" id="A0A269Y772"/>
<keyword evidence="2 4" id="KW-0732">Signal</keyword>
<reference evidence="6 7" key="1">
    <citation type="submission" date="2017-04" db="EMBL/GenBank/DDBJ databases">
        <title>Kefir bacterial isolates.</title>
        <authorList>
            <person name="Kim Y."/>
            <person name="Blasche S."/>
            <person name="Patil K.R."/>
        </authorList>
    </citation>
    <scope>NUCLEOTIDE SEQUENCE [LARGE SCALE GENOMIC DNA]</scope>
    <source>
        <strain evidence="6 7">OG2</strain>
    </source>
</reference>
<evidence type="ECO:0000256" key="2">
    <source>
        <dbReference type="ARBA" id="ARBA00022729"/>
    </source>
</evidence>
<name>A0A269Y772_9LACO</name>
<feature type="signal peptide" evidence="4">
    <location>
        <begin position="1"/>
        <end position="19"/>
    </location>
</feature>
<dbReference type="Pfam" id="PF13457">
    <property type="entry name" value="GW"/>
    <property type="match status" value="1"/>
</dbReference>
<proteinExistence type="predicted"/>
<gene>
    <name evidence="6" type="ORF">B8W98_07820</name>
</gene>
<comment type="subcellular location">
    <subcellularLocation>
        <location evidence="1">Membrane</location>
    </subcellularLocation>
</comment>